<dbReference type="EMBL" id="JAAGRQ010000204">
    <property type="protein sequence ID" value="NDY59019.1"/>
    <property type="molecule type" value="Genomic_DNA"/>
</dbReference>
<sequence length="180" mass="19062">MPSPLIPTRLFGIIGHPLGHSLSPLLHNWGFGHFGLPGVYMAWPVAAGRVADFMTAVRLLGIEGVSVTIPHKAAVMEYVDEVTDRARAVGAVNTLFWRDGKLWGENTDVAGFVAPLREISGLPGTALVVGGGGAARAAVAGLGELGVPEIWVTNRTAEKARELARDFGVGCVAWEDRGER</sequence>
<dbReference type="InterPro" id="IPR006151">
    <property type="entry name" value="Shikm_DH/Glu-tRNA_Rdtase"/>
</dbReference>
<evidence type="ECO:0000256" key="4">
    <source>
        <dbReference type="ARBA" id="ARBA00023002"/>
    </source>
</evidence>
<feature type="domain" description="Quinate/shikimate 5-dehydrogenase/glutamyl-tRNA reductase" evidence="7">
    <location>
        <begin position="125"/>
        <end position="168"/>
    </location>
</feature>
<evidence type="ECO:0000313" key="10">
    <source>
        <dbReference type="Proteomes" id="UP000469724"/>
    </source>
</evidence>
<dbReference type="InterPro" id="IPR013708">
    <property type="entry name" value="Shikimate_DH-bd_N"/>
</dbReference>
<dbReference type="GO" id="GO:0005829">
    <property type="term" value="C:cytosol"/>
    <property type="evidence" value="ECO:0007669"/>
    <property type="project" value="TreeGrafter"/>
</dbReference>
<dbReference type="InterPro" id="IPR046346">
    <property type="entry name" value="Aminoacid_DH-like_N_sf"/>
</dbReference>
<dbReference type="UniPathway" id="UPA00053">
    <property type="reaction ID" value="UER00087"/>
</dbReference>
<dbReference type="InterPro" id="IPR022893">
    <property type="entry name" value="Shikimate_DH_fam"/>
</dbReference>
<dbReference type="InterPro" id="IPR036291">
    <property type="entry name" value="NAD(P)-bd_dom_sf"/>
</dbReference>
<evidence type="ECO:0000256" key="2">
    <source>
        <dbReference type="ARBA" id="ARBA00012962"/>
    </source>
</evidence>
<accession>A0A7K3NUU1</accession>
<keyword evidence="3" id="KW-0521">NADP</keyword>
<feature type="non-terminal residue" evidence="9">
    <location>
        <position position="180"/>
    </location>
</feature>
<keyword evidence="4" id="KW-0560">Oxidoreductase</keyword>
<dbReference type="EC" id="1.1.1.25" evidence="2"/>
<dbReference type="GO" id="GO:0009073">
    <property type="term" value="P:aromatic amino acid family biosynthetic process"/>
    <property type="evidence" value="ECO:0007669"/>
    <property type="project" value="UniProtKB-KW"/>
</dbReference>
<dbReference type="GO" id="GO:0009423">
    <property type="term" value="P:chorismate biosynthetic process"/>
    <property type="evidence" value="ECO:0007669"/>
    <property type="project" value="UniProtKB-UniPathway"/>
</dbReference>
<proteinExistence type="predicted"/>
<dbReference type="GO" id="GO:0050661">
    <property type="term" value="F:NADP binding"/>
    <property type="evidence" value="ECO:0007669"/>
    <property type="project" value="TreeGrafter"/>
</dbReference>
<dbReference type="SUPFAM" id="SSF53223">
    <property type="entry name" value="Aminoacid dehydrogenase-like, N-terminal domain"/>
    <property type="match status" value="1"/>
</dbReference>
<evidence type="ECO:0000256" key="1">
    <source>
        <dbReference type="ARBA" id="ARBA00004871"/>
    </source>
</evidence>
<dbReference type="Pfam" id="PF08501">
    <property type="entry name" value="Shikimate_dh_N"/>
    <property type="match status" value="1"/>
</dbReference>
<keyword evidence="5" id="KW-0057">Aromatic amino acid biosynthesis</keyword>
<dbReference type="AlphaFoldDB" id="A0A7K3NUU1"/>
<keyword evidence="5" id="KW-0028">Amino-acid biosynthesis</keyword>
<dbReference type="GO" id="GO:0004764">
    <property type="term" value="F:shikimate 3-dehydrogenase (NADP+) activity"/>
    <property type="evidence" value="ECO:0007669"/>
    <property type="project" value="UniProtKB-EC"/>
</dbReference>
<dbReference type="Proteomes" id="UP000469724">
    <property type="component" value="Unassembled WGS sequence"/>
</dbReference>
<name>A0A7K3NUU1_9BACT</name>
<evidence type="ECO:0000313" key="9">
    <source>
        <dbReference type="EMBL" id="NDY59019.1"/>
    </source>
</evidence>
<evidence type="ECO:0000259" key="7">
    <source>
        <dbReference type="Pfam" id="PF01488"/>
    </source>
</evidence>
<feature type="domain" description="Shikimate dehydrogenase substrate binding N-terminal" evidence="8">
    <location>
        <begin position="13"/>
        <end position="95"/>
    </location>
</feature>
<dbReference type="PANTHER" id="PTHR21089">
    <property type="entry name" value="SHIKIMATE DEHYDROGENASE"/>
    <property type="match status" value="1"/>
</dbReference>
<gene>
    <name evidence="9" type="ORF">G3N56_19965</name>
</gene>
<comment type="caution">
    <text evidence="9">The sequence shown here is derived from an EMBL/GenBank/DDBJ whole genome shotgun (WGS) entry which is preliminary data.</text>
</comment>
<dbReference type="Gene3D" id="3.40.50.10860">
    <property type="entry name" value="Leucine Dehydrogenase, chain A, domain 1"/>
    <property type="match status" value="1"/>
</dbReference>
<reference evidence="9 10" key="1">
    <citation type="submission" date="2020-02" db="EMBL/GenBank/DDBJ databases">
        <title>Comparative genomics of sulfur disproportionating microorganisms.</title>
        <authorList>
            <person name="Ward L.M."/>
            <person name="Bertran E."/>
            <person name="Johnston D.T."/>
        </authorList>
    </citation>
    <scope>NUCLEOTIDE SEQUENCE [LARGE SCALE GENOMIC DNA]</scope>
    <source>
        <strain evidence="9 10">DSM 3696</strain>
    </source>
</reference>
<evidence type="ECO:0000256" key="3">
    <source>
        <dbReference type="ARBA" id="ARBA00022857"/>
    </source>
</evidence>
<evidence type="ECO:0000259" key="8">
    <source>
        <dbReference type="Pfam" id="PF08501"/>
    </source>
</evidence>
<dbReference type="Pfam" id="PF01488">
    <property type="entry name" value="Shikimate_DH"/>
    <property type="match status" value="1"/>
</dbReference>
<organism evidence="9 10">
    <name type="scientific">Desulfolutivibrio sulfodismutans</name>
    <dbReference type="NCBI Taxonomy" id="63561"/>
    <lineage>
        <taxon>Bacteria</taxon>
        <taxon>Pseudomonadati</taxon>
        <taxon>Thermodesulfobacteriota</taxon>
        <taxon>Desulfovibrionia</taxon>
        <taxon>Desulfovibrionales</taxon>
        <taxon>Desulfovibrionaceae</taxon>
        <taxon>Desulfolutivibrio</taxon>
    </lineage>
</organism>
<evidence type="ECO:0000256" key="6">
    <source>
        <dbReference type="ARBA" id="ARBA00049442"/>
    </source>
</evidence>
<evidence type="ECO:0000256" key="5">
    <source>
        <dbReference type="ARBA" id="ARBA00023141"/>
    </source>
</evidence>
<dbReference type="GO" id="GO:0019632">
    <property type="term" value="P:shikimate metabolic process"/>
    <property type="evidence" value="ECO:0007669"/>
    <property type="project" value="TreeGrafter"/>
</dbReference>
<dbReference type="Gene3D" id="3.40.50.720">
    <property type="entry name" value="NAD(P)-binding Rossmann-like Domain"/>
    <property type="match status" value="1"/>
</dbReference>
<comment type="catalytic activity">
    <reaction evidence="6">
        <text>shikimate + NADP(+) = 3-dehydroshikimate + NADPH + H(+)</text>
        <dbReference type="Rhea" id="RHEA:17737"/>
        <dbReference type="ChEBI" id="CHEBI:15378"/>
        <dbReference type="ChEBI" id="CHEBI:16630"/>
        <dbReference type="ChEBI" id="CHEBI:36208"/>
        <dbReference type="ChEBI" id="CHEBI:57783"/>
        <dbReference type="ChEBI" id="CHEBI:58349"/>
        <dbReference type="EC" id="1.1.1.25"/>
    </reaction>
</comment>
<protein>
    <recommendedName>
        <fullName evidence="2">shikimate dehydrogenase (NADP(+))</fullName>
        <ecNumber evidence="2">1.1.1.25</ecNumber>
    </recommendedName>
</protein>
<dbReference type="SUPFAM" id="SSF51735">
    <property type="entry name" value="NAD(P)-binding Rossmann-fold domains"/>
    <property type="match status" value="1"/>
</dbReference>
<dbReference type="PANTHER" id="PTHR21089:SF1">
    <property type="entry name" value="BIFUNCTIONAL 3-DEHYDROQUINATE DEHYDRATASE_SHIKIMATE DEHYDROGENASE, CHLOROPLASTIC"/>
    <property type="match status" value="1"/>
</dbReference>
<keyword evidence="10" id="KW-1185">Reference proteome</keyword>
<comment type="pathway">
    <text evidence="1">Metabolic intermediate biosynthesis; chorismate biosynthesis; chorismate from D-erythrose 4-phosphate and phosphoenolpyruvate: step 4/7.</text>
</comment>